<keyword evidence="2" id="KW-0472">Membrane</keyword>
<name>A0A2S2PC35_SCHGA</name>
<feature type="compositionally biased region" description="Basic and acidic residues" evidence="1">
    <location>
        <begin position="190"/>
        <end position="208"/>
    </location>
</feature>
<proteinExistence type="predicted"/>
<feature type="region of interest" description="Disordered" evidence="1">
    <location>
        <begin position="178"/>
        <end position="219"/>
    </location>
</feature>
<keyword evidence="2" id="KW-0812">Transmembrane</keyword>
<gene>
    <name evidence="3" type="ORF">g.56800</name>
</gene>
<protein>
    <submittedName>
        <fullName evidence="3">Uncharacterized protein</fullName>
    </submittedName>
</protein>
<accession>A0A2S2PC35</accession>
<keyword evidence="2" id="KW-1133">Transmembrane helix</keyword>
<dbReference type="AlphaFoldDB" id="A0A2S2PC35"/>
<feature type="region of interest" description="Disordered" evidence="1">
    <location>
        <begin position="58"/>
        <end position="85"/>
    </location>
</feature>
<feature type="transmembrane region" description="Helical" evidence="2">
    <location>
        <begin position="14"/>
        <end position="34"/>
    </location>
</feature>
<reference evidence="3" key="1">
    <citation type="submission" date="2018-04" db="EMBL/GenBank/DDBJ databases">
        <title>Transcriptome of Schizaphis graminum biotype I.</title>
        <authorList>
            <person name="Scully E.D."/>
            <person name="Geib S.M."/>
            <person name="Palmer N.A."/>
            <person name="Koch K."/>
            <person name="Bradshaw J."/>
            <person name="Heng-Moss T."/>
            <person name="Sarath G."/>
        </authorList>
    </citation>
    <scope>NUCLEOTIDE SEQUENCE</scope>
</reference>
<evidence type="ECO:0000256" key="1">
    <source>
        <dbReference type="SAM" id="MobiDB-lite"/>
    </source>
</evidence>
<evidence type="ECO:0000256" key="2">
    <source>
        <dbReference type="SAM" id="Phobius"/>
    </source>
</evidence>
<evidence type="ECO:0000313" key="3">
    <source>
        <dbReference type="EMBL" id="MBY27010.1"/>
    </source>
</evidence>
<dbReference type="EMBL" id="GGMR01014391">
    <property type="protein sequence ID" value="MBY27010.1"/>
    <property type="molecule type" value="Transcribed_RNA"/>
</dbReference>
<sequence>MCTIIPSHIYYSHLYMYIGHPYTALCFCSSLVFIKYMYILSSGHDRHVVFGRRQLAERQEKRSENHRHLVRTPTATKPHDRDDRVQQIQEQPPGAGKHRQRFDQLAKVHSVAGNVFGAAGRQAGAGAGRHPEDQQGETAATGRGAGVCVFGDCGQPRPVAGGRTRRCLPVHVRTVVRLRAGPGRGRGPRPRGERPADRGRRGHSDGHGARGPAPTVNVRHCGVQPGVLRRARLDARGHFAGHQPGGPAVPAHDARKRVQSAQRAAAVAGSGSTAVMPPLKNDRREAENKMFSTKC</sequence>
<organism evidence="3">
    <name type="scientific">Schizaphis graminum</name>
    <name type="common">Green bug aphid</name>
    <dbReference type="NCBI Taxonomy" id="13262"/>
    <lineage>
        <taxon>Eukaryota</taxon>
        <taxon>Metazoa</taxon>
        <taxon>Ecdysozoa</taxon>
        <taxon>Arthropoda</taxon>
        <taxon>Hexapoda</taxon>
        <taxon>Insecta</taxon>
        <taxon>Pterygota</taxon>
        <taxon>Neoptera</taxon>
        <taxon>Paraneoptera</taxon>
        <taxon>Hemiptera</taxon>
        <taxon>Sternorrhyncha</taxon>
        <taxon>Aphidomorpha</taxon>
        <taxon>Aphidoidea</taxon>
        <taxon>Aphididae</taxon>
        <taxon>Aphidini</taxon>
        <taxon>Schizaphis</taxon>
    </lineage>
</organism>
<feature type="compositionally biased region" description="Basic and acidic residues" evidence="1">
    <location>
        <begin position="58"/>
        <end position="67"/>
    </location>
</feature>